<evidence type="ECO:0000313" key="1">
    <source>
        <dbReference type="EMBL" id="KAH7959051.1"/>
    </source>
</evidence>
<gene>
    <name evidence="1" type="ORF">HPB49_007703</name>
</gene>
<organism evidence="1 2">
    <name type="scientific">Dermacentor silvarum</name>
    <name type="common">Tick</name>
    <dbReference type="NCBI Taxonomy" id="543639"/>
    <lineage>
        <taxon>Eukaryota</taxon>
        <taxon>Metazoa</taxon>
        <taxon>Ecdysozoa</taxon>
        <taxon>Arthropoda</taxon>
        <taxon>Chelicerata</taxon>
        <taxon>Arachnida</taxon>
        <taxon>Acari</taxon>
        <taxon>Parasitiformes</taxon>
        <taxon>Ixodida</taxon>
        <taxon>Ixodoidea</taxon>
        <taxon>Ixodidae</taxon>
        <taxon>Rhipicephalinae</taxon>
        <taxon>Dermacentor</taxon>
    </lineage>
</organism>
<proteinExistence type="predicted"/>
<comment type="caution">
    <text evidence="1">The sequence shown here is derived from an EMBL/GenBank/DDBJ whole genome shotgun (WGS) entry which is preliminary data.</text>
</comment>
<accession>A0ACB8D3T1</accession>
<keyword evidence="2" id="KW-1185">Reference proteome</keyword>
<name>A0ACB8D3T1_DERSI</name>
<dbReference type="Proteomes" id="UP000821865">
    <property type="component" value="Chromosome 3"/>
</dbReference>
<protein>
    <submittedName>
        <fullName evidence="1">Uncharacterized protein</fullName>
    </submittedName>
</protein>
<dbReference type="EMBL" id="CM023472">
    <property type="protein sequence ID" value="KAH7959051.1"/>
    <property type="molecule type" value="Genomic_DNA"/>
</dbReference>
<reference evidence="1" key="1">
    <citation type="submission" date="2020-05" db="EMBL/GenBank/DDBJ databases">
        <title>Large-scale comparative analyses of tick genomes elucidate their genetic diversity and vector capacities.</title>
        <authorList>
            <person name="Jia N."/>
            <person name="Wang J."/>
            <person name="Shi W."/>
            <person name="Du L."/>
            <person name="Sun Y."/>
            <person name="Zhan W."/>
            <person name="Jiang J."/>
            <person name="Wang Q."/>
            <person name="Zhang B."/>
            <person name="Ji P."/>
            <person name="Sakyi L.B."/>
            <person name="Cui X."/>
            <person name="Yuan T."/>
            <person name="Jiang B."/>
            <person name="Yang W."/>
            <person name="Lam T.T.-Y."/>
            <person name="Chang Q."/>
            <person name="Ding S."/>
            <person name="Wang X."/>
            <person name="Zhu J."/>
            <person name="Ruan X."/>
            <person name="Zhao L."/>
            <person name="Wei J."/>
            <person name="Que T."/>
            <person name="Du C."/>
            <person name="Cheng J."/>
            <person name="Dai P."/>
            <person name="Han X."/>
            <person name="Huang E."/>
            <person name="Gao Y."/>
            <person name="Liu J."/>
            <person name="Shao H."/>
            <person name="Ye R."/>
            <person name="Li L."/>
            <person name="Wei W."/>
            <person name="Wang X."/>
            <person name="Wang C."/>
            <person name="Yang T."/>
            <person name="Huo Q."/>
            <person name="Li W."/>
            <person name="Guo W."/>
            <person name="Chen H."/>
            <person name="Zhou L."/>
            <person name="Ni X."/>
            <person name="Tian J."/>
            <person name="Zhou Y."/>
            <person name="Sheng Y."/>
            <person name="Liu T."/>
            <person name="Pan Y."/>
            <person name="Xia L."/>
            <person name="Li J."/>
            <person name="Zhao F."/>
            <person name="Cao W."/>
        </authorList>
    </citation>
    <scope>NUCLEOTIDE SEQUENCE</scope>
    <source>
        <strain evidence="1">Dsil-2018</strain>
    </source>
</reference>
<sequence length="357" mass="40247">MGHYSDSPKHEGLRYYFEEACRLDYDQAKEVLSFERAAGAAYRAAWKEADALHEVRFKQNPSHRWNVMKKENFVAIMCYTLEKPNICRYFNQHCRAAMPTKESWHSFPFKSLLYFLIEAFNLLPDFDVPEVFRGVDTFVHTKNEAQFVQFLSASVCPRQTSNFGRGVHLLKLRGIPASLMKDISIYSVYPKHKEVLIWPFCVFTLTTAAEEAVKILEFDREEAWSLCGTITWKSTVTLPEWRTHVAHVASAPSSCIVTAKISPAISGEQGVFSLGAPSAKRAKSTFQQPTPETRHAAQPARSSVELDMRGTSAGAVTSTTVATLENRRKIIGKTEQDFVITVPCDSSSQPSFKVFPT</sequence>
<evidence type="ECO:0000313" key="2">
    <source>
        <dbReference type="Proteomes" id="UP000821865"/>
    </source>
</evidence>